<dbReference type="EMBL" id="FNSO01000004">
    <property type="protein sequence ID" value="SED19983.1"/>
    <property type="molecule type" value="Genomic_DNA"/>
</dbReference>
<feature type="region of interest" description="Disordered" evidence="1">
    <location>
        <begin position="1"/>
        <end position="20"/>
    </location>
</feature>
<organism evidence="2 3">
    <name type="scientific">Amycolatopsis tolypomycina</name>
    <dbReference type="NCBI Taxonomy" id="208445"/>
    <lineage>
        <taxon>Bacteria</taxon>
        <taxon>Bacillati</taxon>
        <taxon>Actinomycetota</taxon>
        <taxon>Actinomycetes</taxon>
        <taxon>Pseudonocardiales</taxon>
        <taxon>Pseudonocardiaceae</taxon>
        <taxon>Amycolatopsis</taxon>
    </lineage>
</organism>
<evidence type="ECO:0000313" key="2">
    <source>
        <dbReference type="EMBL" id="SED19983.1"/>
    </source>
</evidence>
<dbReference type="AlphaFoldDB" id="A0A1H4YQ99"/>
<name>A0A1H4YQ99_9PSEU</name>
<evidence type="ECO:0000256" key="1">
    <source>
        <dbReference type="SAM" id="MobiDB-lite"/>
    </source>
</evidence>
<proteinExistence type="predicted"/>
<gene>
    <name evidence="2" type="ORF">SAMN04489727_6854</name>
</gene>
<sequence>MGKSCAAKRGGGKTEEHTSPFVRELNELRRGRGLDAADLHQRIGPCLRAACAITETDQPAAARQKLVLRLTELCGRLPPDLKLAALAAFGLHEEAAGEFLDRRISWLASVLDRDPRTARRRIDLAFRRLDELLGAPAPRRDLHPLAGWYVESMKAMLRLDRDPPELQEERRIVAEVDELDELVLPFSVPAEPGSDPVPDLTADALFGGEIVEARQVSASHAQFIMRLPSPLRLGQRHEYGIRLTPRRTRLRPYYVLTPLRRCEEFSVRVRFDRAAPPRRVWRLNGVPARVIDDGIDSGDALTVNRVGEVGLEFHDLHQGLSYGLQWSFDPAAG</sequence>
<keyword evidence="3" id="KW-1185">Reference proteome</keyword>
<evidence type="ECO:0000313" key="3">
    <source>
        <dbReference type="Proteomes" id="UP000199622"/>
    </source>
</evidence>
<reference evidence="3" key="1">
    <citation type="submission" date="2016-10" db="EMBL/GenBank/DDBJ databases">
        <authorList>
            <person name="Varghese N."/>
            <person name="Submissions S."/>
        </authorList>
    </citation>
    <scope>NUCLEOTIDE SEQUENCE [LARGE SCALE GENOMIC DNA]</scope>
    <source>
        <strain evidence="3">DSM 44544</strain>
    </source>
</reference>
<protein>
    <submittedName>
        <fullName evidence="2">Uncharacterized protein</fullName>
    </submittedName>
</protein>
<dbReference type="Proteomes" id="UP000199622">
    <property type="component" value="Unassembled WGS sequence"/>
</dbReference>
<accession>A0A1H4YQ99</accession>
<dbReference type="STRING" id="208445.SAMN04489727_6854"/>